<dbReference type="PROSITE" id="PS50879">
    <property type="entry name" value="RNASE_H_1"/>
    <property type="match status" value="1"/>
</dbReference>
<dbReference type="InterPro" id="IPR036397">
    <property type="entry name" value="RNaseH_sf"/>
</dbReference>
<dbReference type="SUPFAM" id="SSF53098">
    <property type="entry name" value="Ribonuclease H-like"/>
    <property type="match status" value="1"/>
</dbReference>
<dbReference type="Gene3D" id="3.30.420.10">
    <property type="entry name" value="Ribonuclease H-like superfamily/Ribonuclease H"/>
    <property type="match status" value="1"/>
</dbReference>
<dbReference type="InterPro" id="IPR012337">
    <property type="entry name" value="RNaseH-like_sf"/>
</dbReference>
<evidence type="ECO:0000313" key="3">
    <source>
        <dbReference type="Proteomes" id="UP000499080"/>
    </source>
</evidence>
<dbReference type="Proteomes" id="UP000499080">
    <property type="component" value="Unassembled WGS sequence"/>
</dbReference>
<keyword evidence="3" id="KW-1185">Reference proteome</keyword>
<evidence type="ECO:0000313" key="2">
    <source>
        <dbReference type="EMBL" id="GBM76637.1"/>
    </source>
</evidence>
<dbReference type="GO" id="GO:0003676">
    <property type="term" value="F:nucleic acid binding"/>
    <property type="evidence" value="ECO:0007669"/>
    <property type="project" value="InterPro"/>
</dbReference>
<dbReference type="GO" id="GO:0004523">
    <property type="term" value="F:RNA-DNA hybrid ribonuclease activity"/>
    <property type="evidence" value="ECO:0007669"/>
    <property type="project" value="InterPro"/>
</dbReference>
<comment type="caution">
    <text evidence="2">The sequence shown here is derived from an EMBL/GenBank/DDBJ whole genome shotgun (WGS) entry which is preliminary data.</text>
</comment>
<proteinExistence type="predicted"/>
<dbReference type="AlphaFoldDB" id="A0A4Y2IFU8"/>
<dbReference type="InterPro" id="IPR002156">
    <property type="entry name" value="RNaseH_domain"/>
</dbReference>
<dbReference type="CDD" id="cd09276">
    <property type="entry name" value="Rnase_HI_RT_non_LTR"/>
    <property type="match status" value="1"/>
</dbReference>
<organism evidence="2 3">
    <name type="scientific">Araneus ventricosus</name>
    <name type="common">Orbweaver spider</name>
    <name type="synonym">Epeira ventricosa</name>
    <dbReference type="NCBI Taxonomy" id="182803"/>
    <lineage>
        <taxon>Eukaryota</taxon>
        <taxon>Metazoa</taxon>
        <taxon>Ecdysozoa</taxon>
        <taxon>Arthropoda</taxon>
        <taxon>Chelicerata</taxon>
        <taxon>Arachnida</taxon>
        <taxon>Araneae</taxon>
        <taxon>Araneomorphae</taxon>
        <taxon>Entelegynae</taxon>
        <taxon>Araneoidea</taxon>
        <taxon>Araneidae</taxon>
        <taxon>Araneus</taxon>
    </lineage>
</organism>
<accession>A0A4Y2IFU8</accession>
<reference evidence="2 3" key="1">
    <citation type="journal article" date="2019" name="Sci. Rep.">
        <title>Orb-weaving spider Araneus ventricosus genome elucidates the spidroin gene catalogue.</title>
        <authorList>
            <person name="Kono N."/>
            <person name="Nakamura H."/>
            <person name="Ohtoshi R."/>
            <person name="Moran D.A.P."/>
            <person name="Shinohara A."/>
            <person name="Yoshida Y."/>
            <person name="Fujiwara M."/>
            <person name="Mori M."/>
            <person name="Tomita M."/>
            <person name="Arakawa K."/>
        </authorList>
    </citation>
    <scope>NUCLEOTIDE SEQUENCE [LARGE SCALE GENOMIC DNA]</scope>
</reference>
<dbReference type="EMBL" id="BGPR01002637">
    <property type="protein sequence ID" value="GBM76637.1"/>
    <property type="molecule type" value="Genomic_DNA"/>
</dbReference>
<feature type="domain" description="RNase H type-1" evidence="1">
    <location>
        <begin position="82"/>
        <end position="235"/>
    </location>
</feature>
<sequence>MGPRPKQIQDAIRITERPSNRNFIPYRCTMSRKLLVDGCILRPAFFEAMLSVVQAVGELQMISQPLSRKFLQHLPYCRRLSIPSIPGALPDGRCSITAEISWGRMEYQVTVMRWLDCNLLEWQGKGKSSQGCCVLPLADFPLGLHLSSTGFEAEILALLKAVEHAVSLPTQQLTILVDNQASSNSAANPKSHNSIARKIFKLLHSHPHIRVSWIKAHAGYIGNEEADRLAKEAAETENFPETPLELPKSFIKTFLRQNMLATWQMAWDDGDTGRLIHNIIPKVSLHPINWTRNEVSFFTGHGPFPSFLHRFNLAETSFCSCGGIGTLIHYATVCLLTTSYRMAPPSQQHQPIWFRRVANNSKSRRKIHNLLHFLLCKYYIKEIDN</sequence>
<dbReference type="OrthoDB" id="6514649at2759"/>
<name>A0A4Y2IFU8_ARAVE</name>
<evidence type="ECO:0000259" key="1">
    <source>
        <dbReference type="PROSITE" id="PS50879"/>
    </source>
</evidence>
<gene>
    <name evidence="2" type="ORF">AVEN_234856_1</name>
</gene>
<protein>
    <recommendedName>
        <fullName evidence="1">RNase H type-1 domain-containing protein</fullName>
    </recommendedName>
</protein>
<dbReference type="Pfam" id="PF00075">
    <property type="entry name" value="RNase_H"/>
    <property type="match status" value="1"/>
</dbReference>